<dbReference type="GO" id="GO:0005886">
    <property type="term" value="C:plasma membrane"/>
    <property type="evidence" value="ECO:0007669"/>
    <property type="project" value="UniProtKB-SubCell"/>
</dbReference>
<dbReference type="FunFam" id="1.20.1640.10:FF:000001">
    <property type="entry name" value="Efflux pump membrane transporter"/>
    <property type="match status" value="1"/>
</dbReference>
<dbReference type="InterPro" id="IPR001036">
    <property type="entry name" value="Acrflvin-R"/>
</dbReference>
<dbReference type="Gene3D" id="3.30.70.1440">
    <property type="entry name" value="Multidrug efflux transporter AcrB pore domain"/>
    <property type="match status" value="1"/>
</dbReference>
<evidence type="ECO:0000256" key="7">
    <source>
        <dbReference type="ARBA" id="ARBA00023136"/>
    </source>
</evidence>
<reference evidence="9 10" key="1">
    <citation type="submission" date="2016-02" db="EMBL/GenBank/DDBJ databases">
        <authorList>
            <person name="Wen L."/>
            <person name="He K."/>
            <person name="Yang H."/>
        </authorList>
    </citation>
    <scope>NUCLEOTIDE SEQUENCE [LARGE SCALE GENOMIC DNA]</scope>
    <source>
        <strain evidence="9 10">CV58</strain>
    </source>
</reference>
<keyword evidence="2" id="KW-0813">Transport</keyword>
<sequence length="1030" mass="112238">MNLSAPFIHRPVATMLLSLAVVLLGMLAYRLLPVAPLPEMDMPAITVQASLPGASPQVMASSVATPLERAFGQIAGITQMSSRSSQGYTRISLQFETGRDINAAARQVQAAINTAAPMMPSGMRSLPSYRKVNPASAPIMILALTSDTLGKSELYDFASTVLAQSLAQVLGVGEVQVGGSSLPAVRVELEPHLLAQYRISLDDIRRSISATNVRRPLGMTADSERQWQIQANDQLTRAADYQTLIIRQQDGAILRLSDVANVRDDVEDRFNSGFFNEKEAVLLVIKRQSGANIIETIERIKQQLPALQALLPETVRISLAMDRSPIIRATLHEAERTLLIAVALVIGVVFLALGNLRASLVPALAIPVSLIGTFAVIYLLGFSLNVLSLMAMIVAAGLVVDDAIVVLENIVRHIRQGKTPLKAALDGTREVGFTLLSMNLSLVVVFISILFMGGIISSFFKEFAVTLTVAILVSLLVSLTLTPMLCARWLNAEQERQSGKLQRFSNQINAALIRFYRGTLDVVLRYPEITLVFFLATIAVNIYLYIAVPKTFLPTQDTGQLNGFIRGDDGLSFSAMQPSMEAFRVSINNDPAVENVVGFIFGNNAFMSVRLKPLSERQEPADKVIERLRKNLPKLPGARLFLSADQDLLFGGARIDDSSQYQYLLQSSELSALRQWLPKVASALKALPELTDVSDVGDGALQVTLAVDREQAKRLGIDMATVSAALNNAYSQRQVATIYNALNQYRVVMEVAPQYARDPSSLSRVELIAASGQRVPLSVIARYDYSLEEDRVSHEGQFAAESLSFALAENVPLEQATLAIERAIAAIGLPDEVIGRMSGAADAFKQTQQSQPFMLLASLLVVYLLLGILYESYIHPLTILSTLPSAGVGALLTIIVLGGQFSLISLLGLFLLIGIVKKNAILMIDLALQLEREQGMTPRDSIREACLLRLRPILMTTFAAILGALPLLFASAEGAEMRRPLGIAIIGGLLLSQLLTLYSTPVVYLYLDRARHRFNHWRGRKTDAAFGNPL</sequence>
<proteinExistence type="predicted"/>
<feature type="transmembrane region" description="Helical" evidence="8">
    <location>
        <begin position="853"/>
        <end position="870"/>
    </location>
</feature>
<feature type="transmembrane region" description="Helical" evidence="8">
    <location>
        <begin position="529"/>
        <end position="548"/>
    </location>
</feature>
<name>A0A139SW75_9GAMM</name>
<evidence type="ECO:0000256" key="6">
    <source>
        <dbReference type="ARBA" id="ARBA00022989"/>
    </source>
</evidence>
<evidence type="ECO:0000256" key="1">
    <source>
        <dbReference type="ARBA" id="ARBA00004429"/>
    </source>
</evidence>
<keyword evidence="5 8" id="KW-0812">Transmembrane</keyword>
<dbReference type="Gene3D" id="3.30.70.1430">
    <property type="entry name" value="Multidrug efflux transporter AcrB pore domain"/>
    <property type="match status" value="2"/>
</dbReference>
<dbReference type="FunFam" id="3.30.70.1430:FF:000001">
    <property type="entry name" value="Efflux pump membrane transporter"/>
    <property type="match status" value="1"/>
</dbReference>
<dbReference type="InterPro" id="IPR027463">
    <property type="entry name" value="AcrB_DN_DC_subdom"/>
</dbReference>
<dbReference type="SUPFAM" id="SSF82866">
    <property type="entry name" value="Multidrug efflux transporter AcrB transmembrane domain"/>
    <property type="match status" value="2"/>
</dbReference>
<evidence type="ECO:0000256" key="2">
    <source>
        <dbReference type="ARBA" id="ARBA00022448"/>
    </source>
</evidence>
<gene>
    <name evidence="9" type="ORF">AXE65_11665</name>
</gene>
<feature type="transmembrane region" description="Helical" evidence="8">
    <location>
        <begin position="431"/>
        <end position="451"/>
    </location>
</feature>
<comment type="caution">
    <text evidence="9">The sequence shown here is derived from an EMBL/GenBank/DDBJ whole genome shotgun (WGS) entry which is preliminary data.</text>
</comment>
<evidence type="ECO:0000256" key="4">
    <source>
        <dbReference type="ARBA" id="ARBA00022519"/>
    </source>
</evidence>
<evidence type="ECO:0000256" key="8">
    <source>
        <dbReference type="SAM" id="Phobius"/>
    </source>
</evidence>
<keyword evidence="4" id="KW-0997">Cell inner membrane</keyword>
<dbReference type="SUPFAM" id="SSF82693">
    <property type="entry name" value="Multidrug efflux transporter AcrB pore domain, PN1, PN2, PC1 and PC2 subdomains"/>
    <property type="match status" value="3"/>
</dbReference>
<evidence type="ECO:0000313" key="10">
    <source>
        <dbReference type="Proteomes" id="UP000072660"/>
    </source>
</evidence>
<keyword evidence="3" id="KW-1003">Cell membrane</keyword>
<dbReference type="Gene3D" id="1.20.1640.10">
    <property type="entry name" value="Multidrug efflux transporter AcrB transmembrane domain"/>
    <property type="match status" value="2"/>
</dbReference>
<dbReference type="PRINTS" id="PR00702">
    <property type="entry name" value="ACRIFLAVINRP"/>
</dbReference>
<organism evidence="9 10">
    <name type="scientific">Ventosimonas gracilis</name>
    <dbReference type="NCBI Taxonomy" id="1680762"/>
    <lineage>
        <taxon>Bacteria</taxon>
        <taxon>Pseudomonadati</taxon>
        <taxon>Pseudomonadota</taxon>
        <taxon>Gammaproteobacteria</taxon>
        <taxon>Pseudomonadales</taxon>
        <taxon>Ventosimonadaceae</taxon>
        <taxon>Ventosimonas</taxon>
    </lineage>
</organism>
<dbReference type="PANTHER" id="PTHR32063:SF34">
    <property type="entry name" value="MULTIDRUG RESISTANCE PROTEIN MDTC"/>
    <property type="match status" value="1"/>
</dbReference>
<feature type="transmembrane region" description="Helical" evidence="8">
    <location>
        <begin position="12"/>
        <end position="32"/>
    </location>
</feature>
<keyword evidence="10" id="KW-1185">Reference proteome</keyword>
<feature type="transmembrane region" description="Helical" evidence="8">
    <location>
        <begin position="337"/>
        <end position="354"/>
    </location>
</feature>
<evidence type="ECO:0000256" key="5">
    <source>
        <dbReference type="ARBA" id="ARBA00022692"/>
    </source>
</evidence>
<dbReference type="Pfam" id="PF00873">
    <property type="entry name" value="ACR_tran"/>
    <property type="match status" value="1"/>
</dbReference>
<feature type="transmembrane region" description="Helical" evidence="8">
    <location>
        <begin position="983"/>
        <end position="1007"/>
    </location>
</feature>
<feature type="transmembrane region" description="Helical" evidence="8">
    <location>
        <begin position="890"/>
        <end position="916"/>
    </location>
</feature>
<dbReference type="Gene3D" id="3.30.2090.10">
    <property type="entry name" value="Multidrug efflux transporter AcrB TolC docking domain, DN and DC subdomains"/>
    <property type="match status" value="2"/>
</dbReference>
<dbReference type="OrthoDB" id="9757904at2"/>
<evidence type="ECO:0000256" key="3">
    <source>
        <dbReference type="ARBA" id="ARBA00022475"/>
    </source>
</evidence>
<dbReference type="GO" id="GO:0042910">
    <property type="term" value="F:xenobiotic transmembrane transporter activity"/>
    <property type="evidence" value="ECO:0007669"/>
    <property type="project" value="TreeGrafter"/>
</dbReference>
<keyword evidence="7 8" id="KW-0472">Membrane</keyword>
<dbReference type="PANTHER" id="PTHR32063">
    <property type="match status" value="1"/>
</dbReference>
<dbReference type="AlphaFoldDB" id="A0A139SW75"/>
<comment type="subcellular location">
    <subcellularLocation>
        <location evidence="1">Cell inner membrane</location>
        <topology evidence="1">Multi-pass membrane protein</topology>
    </subcellularLocation>
</comment>
<dbReference type="SUPFAM" id="SSF82714">
    <property type="entry name" value="Multidrug efflux transporter AcrB TolC docking domain, DN and DC subdomains"/>
    <property type="match status" value="2"/>
</dbReference>
<dbReference type="RefSeq" id="WP_068388239.1">
    <property type="nucleotide sequence ID" value="NZ_LSZO01000066.1"/>
</dbReference>
<evidence type="ECO:0000313" key="9">
    <source>
        <dbReference type="EMBL" id="KXU38843.1"/>
    </source>
</evidence>
<keyword evidence="6 8" id="KW-1133">Transmembrane helix</keyword>
<protein>
    <submittedName>
        <fullName evidence="9">Acriflavine resistance protein B</fullName>
    </submittedName>
</protein>
<feature type="transmembrane region" description="Helical" evidence="8">
    <location>
        <begin position="953"/>
        <end position="971"/>
    </location>
</feature>
<feature type="transmembrane region" description="Helical" evidence="8">
    <location>
        <begin position="463"/>
        <end position="490"/>
    </location>
</feature>
<dbReference type="Gene3D" id="3.30.70.1320">
    <property type="entry name" value="Multidrug efflux transporter AcrB pore domain like"/>
    <property type="match status" value="1"/>
</dbReference>
<dbReference type="EMBL" id="LSZO01000066">
    <property type="protein sequence ID" value="KXU38843.1"/>
    <property type="molecule type" value="Genomic_DNA"/>
</dbReference>
<accession>A0A139SW75</accession>
<dbReference type="Proteomes" id="UP000072660">
    <property type="component" value="Unassembled WGS sequence"/>
</dbReference>